<feature type="active site" description="Proton donor" evidence="2">
    <location>
        <position position="132"/>
    </location>
</feature>
<keyword evidence="6" id="KW-1185">Reference proteome</keyword>
<proteinExistence type="inferred from homology"/>
<dbReference type="AlphaFoldDB" id="A0A2A9FF34"/>
<protein>
    <recommendedName>
        <fullName evidence="4">dTDP-4-dehydrorhamnose 3,5-epimerase</fullName>
        <ecNumber evidence="4">5.1.3.13</ecNumber>
    </recommendedName>
    <alternativeName>
        <fullName evidence="4">Thymidine diphospho-4-keto-rhamnose 3,5-epimerase</fullName>
    </alternativeName>
</protein>
<reference evidence="5 6" key="1">
    <citation type="submission" date="2017-10" db="EMBL/GenBank/DDBJ databases">
        <title>Sequencing the genomes of 1000 actinobacteria strains.</title>
        <authorList>
            <person name="Klenk H.-P."/>
        </authorList>
    </citation>
    <scope>NUCLEOTIDE SEQUENCE [LARGE SCALE GENOMIC DNA]</scope>
    <source>
        <strain evidence="5 6">DSM 46092</strain>
    </source>
</reference>
<comment type="pathway">
    <text evidence="4">Carbohydrate biosynthesis; dTDP-L-rhamnose biosynthesis.</text>
</comment>
<dbReference type="UniPathway" id="UPA00124"/>
<sequence>MDFRPLEIADAYAFSPRVFPDERGLFVAPFQEEALRRATGHPLRIGQTNHSVSRRGVIRGVHFADTPPGQAKYIYCPAGELLDVVVDLRVGSPTFGRWDAVRLDAREFNAVYLAEGLGHAFVALTDDTVMAYLCSEPYNPSAEHGINPLDPALGLPWPQQLSPVVSEKDRGAPTLAEAREQGLLPSYADCTAYYEKLRSANPS</sequence>
<dbReference type="PANTHER" id="PTHR21047:SF2">
    <property type="entry name" value="THYMIDINE DIPHOSPHO-4-KETO-RHAMNOSE 3,5-EPIMERASE"/>
    <property type="match status" value="1"/>
</dbReference>
<feature type="active site" description="Proton acceptor" evidence="2">
    <location>
        <position position="62"/>
    </location>
</feature>
<feature type="site" description="Participates in a stacking interaction with the thymidine ring of dTDP-4-oxo-6-deoxyglucose" evidence="3">
    <location>
        <position position="138"/>
    </location>
</feature>
<dbReference type="GO" id="GO:0008830">
    <property type="term" value="F:dTDP-4-dehydrorhamnose 3,5-epimerase activity"/>
    <property type="evidence" value="ECO:0007669"/>
    <property type="project" value="UniProtKB-UniRule"/>
</dbReference>
<dbReference type="Proteomes" id="UP000243542">
    <property type="component" value="Unassembled WGS sequence"/>
</dbReference>
<evidence type="ECO:0000256" key="3">
    <source>
        <dbReference type="PIRSR" id="PIRSR600888-3"/>
    </source>
</evidence>
<dbReference type="GO" id="GO:0000271">
    <property type="term" value="P:polysaccharide biosynthetic process"/>
    <property type="evidence" value="ECO:0007669"/>
    <property type="project" value="TreeGrafter"/>
</dbReference>
<gene>
    <name evidence="5" type="ORF">ATK36_4701</name>
</gene>
<dbReference type="GO" id="GO:0005829">
    <property type="term" value="C:cytosol"/>
    <property type="evidence" value="ECO:0007669"/>
    <property type="project" value="TreeGrafter"/>
</dbReference>
<comment type="subunit">
    <text evidence="4">Homodimer.</text>
</comment>
<accession>A0A2A9FF34</accession>
<dbReference type="EMBL" id="PDJK01000002">
    <property type="protein sequence ID" value="PFG49543.1"/>
    <property type="molecule type" value="Genomic_DNA"/>
</dbReference>
<evidence type="ECO:0000313" key="6">
    <source>
        <dbReference type="Proteomes" id="UP000243542"/>
    </source>
</evidence>
<comment type="similarity">
    <text evidence="1 4">Belongs to the dTDP-4-dehydrorhamnose 3,5-epimerase family.</text>
</comment>
<dbReference type="InterPro" id="IPR000888">
    <property type="entry name" value="RmlC-like"/>
</dbReference>
<dbReference type="GO" id="GO:0019305">
    <property type="term" value="P:dTDP-rhamnose biosynthetic process"/>
    <property type="evidence" value="ECO:0007669"/>
    <property type="project" value="UniProtKB-UniRule"/>
</dbReference>
<dbReference type="InterPro" id="IPR014710">
    <property type="entry name" value="RmlC-like_jellyroll"/>
</dbReference>
<dbReference type="InterPro" id="IPR011051">
    <property type="entry name" value="RmlC_Cupin_sf"/>
</dbReference>
<dbReference type="SUPFAM" id="SSF51182">
    <property type="entry name" value="RmlC-like cupins"/>
    <property type="match status" value="1"/>
</dbReference>
<comment type="catalytic activity">
    <reaction evidence="4">
        <text>dTDP-4-dehydro-6-deoxy-alpha-D-glucose = dTDP-4-dehydro-beta-L-rhamnose</text>
        <dbReference type="Rhea" id="RHEA:16969"/>
        <dbReference type="ChEBI" id="CHEBI:57649"/>
        <dbReference type="ChEBI" id="CHEBI:62830"/>
        <dbReference type="EC" id="5.1.3.13"/>
    </reaction>
</comment>
<evidence type="ECO:0000256" key="1">
    <source>
        <dbReference type="ARBA" id="ARBA00010154"/>
    </source>
</evidence>
<evidence type="ECO:0000313" key="5">
    <source>
        <dbReference type="EMBL" id="PFG49543.1"/>
    </source>
</evidence>
<comment type="caution">
    <text evidence="5">The sequence shown here is derived from an EMBL/GenBank/DDBJ whole genome shotgun (WGS) entry which is preliminary data.</text>
</comment>
<name>A0A2A9FF34_9PSEU</name>
<keyword evidence="4" id="KW-0413">Isomerase</keyword>
<organism evidence="5 6">
    <name type="scientific">Amycolatopsis sulphurea</name>
    <dbReference type="NCBI Taxonomy" id="76022"/>
    <lineage>
        <taxon>Bacteria</taxon>
        <taxon>Bacillati</taxon>
        <taxon>Actinomycetota</taxon>
        <taxon>Actinomycetes</taxon>
        <taxon>Pseudonocardiales</taxon>
        <taxon>Pseudonocardiaceae</taxon>
        <taxon>Amycolatopsis</taxon>
    </lineage>
</organism>
<evidence type="ECO:0000256" key="2">
    <source>
        <dbReference type="PIRSR" id="PIRSR600888-1"/>
    </source>
</evidence>
<dbReference type="NCBIfam" id="TIGR01221">
    <property type="entry name" value="rmlC"/>
    <property type="match status" value="1"/>
</dbReference>
<comment type="function">
    <text evidence="4">Catalyzes the epimerization of the C3' and C5'positions of dTDP-6-deoxy-D-xylo-4-hexulose, forming dTDP-6-deoxy-L-lyxo-4-hexulose.</text>
</comment>
<dbReference type="EC" id="5.1.3.13" evidence="4"/>
<dbReference type="CDD" id="cd00438">
    <property type="entry name" value="cupin_RmlC"/>
    <property type="match status" value="1"/>
</dbReference>
<dbReference type="Pfam" id="PF00908">
    <property type="entry name" value="dTDP_sugar_isom"/>
    <property type="match status" value="1"/>
</dbReference>
<evidence type="ECO:0000256" key="4">
    <source>
        <dbReference type="RuleBase" id="RU364069"/>
    </source>
</evidence>
<dbReference type="RefSeq" id="WP_098513423.1">
    <property type="nucleotide sequence ID" value="NZ_JBIAKZ010000004.1"/>
</dbReference>
<dbReference type="PANTHER" id="PTHR21047">
    <property type="entry name" value="DTDP-6-DEOXY-D-GLUCOSE-3,5 EPIMERASE"/>
    <property type="match status" value="1"/>
</dbReference>
<dbReference type="Gene3D" id="2.60.120.10">
    <property type="entry name" value="Jelly Rolls"/>
    <property type="match status" value="1"/>
</dbReference>